<evidence type="ECO:0000256" key="1">
    <source>
        <dbReference type="SAM" id="MobiDB-lite"/>
    </source>
</evidence>
<organism evidence="2 3">
    <name type="scientific">Eumeta variegata</name>
    <name type="common">Bagworm moth</name>
    <name type="synonym">Eumeta japonica</name>
    <dbReference type="NCBI Taxonomy" id="151549"/>
    <lineage>
        <taxon>Eukaryota</taxon>
        <taxon>Metazoa</taxon>
        <taxon>Ecdysozoa</taxon>
        <taxon>Arthropoda</taxon>
        <taxon>Hexapoda</taxon>
        <taxon>Insecta</taxon>
        <taxon>Pterygota</taxon>
        <taxon>Neoptera</taxon>
        <taxon>Endopterygota</taxon>
        <taxon>Lepidoptera</taxon>
        <taxon>Glossata</taxon>
        <taxon>Ditrysia</taxon>
        <taxon>Tineoidea</taxon>
        <taxon>Psychidae</taxon>
        <taxon>Oiketicinae</taxon>
        <taxon>Eumeta</taxon>
    </lineage>
</organism>
<feature type="compositionally biased region" description="Basic and acidic residues" evidence="1">
    <location>
        <begin position="49"/>
        <end position="64"/>
    </location>
</feature>
<accession>A0A4C2AB67</accession>
<evidence type="ECO:0000313" key="2">
    <source>
        <dbReference type="EMBL" id="GBP97358.1"/>
    </source>
</evidence>
<dbReference type="AlphaFoldDB" id="A0A4C2AB67"/>
<protein>
    <submittedName>
        <fullName evidence="2">Uncharacterized protein</fullName>
    </submittedName>
</protein>
<gene>
    <name evidence="2" type="ORF">EVAR_99700_1</name>
</gene>
<evidence type="ECO:0000313" key="3">
    <source>
        <dbReference type="Proteomes" id="UP000299102"/>
    </source>
</evidence>
<reference evidence="2 3" key="1">
    <citation type="journal article" date="2019" name="Commun. Biol.">
        <title>The bagworm genome reveals a unique fibroin gene that provides high tensile strength.</title>
        <authorList>
            <person name="Kono N."/>
            <person name="Nakamura H."/>
            <person name="Ohtoshi R."/>
            <person name="Tomita M."/>
            <person name="Numata K."/>
            <person name="Arakawa K."/>
        </authorList>
    </citation>
    <scope>NUCLEOTIDE SEQUENCE [LARGE SCALE GENOMIC DNA]</scope>
</reference>
<dbReference type="OrthoDB" id="5984008at2759"/>
<dbReference type="Proteomes" id="UP000299102">
    <property type="component" value="Unassembled WGS sequence"/>
</dbReference>
<comment type="caution">
    <text evidence="2">The sequence shown here is derived from an EMBL/GenBank/DDBJ whole genome shotgun (WGS) entry which is preliminary data.</text>
</comment>
<proteinExistence type="predicted"/>
<dbReference type="EMBL" id="BGZK01002919">
    <property type="protein sequence ID" value="GBP97358.1"/>
    <property type="molecule type" value="Genomic_DNA"/>
</dbReference>
<name>A0A4C2AB67_EUMVA</name>
<feature type="region of interest" description="Disordered" evidence="1">
    <location>
        <begin position="43"/>
        <end position="66"/>
    </location>
</feature>
<keyword evidence="3" id="KW-1185">Reference proteome</keyword>
<sequence>MARVPRSDAYLLVLRIATAVTPVVKIGCHQCGAGLGGRVRISVGGRSGPMERRGADGGSEDKQGEATLPHSTLVYDIQYAPGRDTFKAYKKGKRSLNSFRCCVSSVRSGAPLLRCHPTPLRRISYSCLTCRLSTGLGIVHD</sequence>